<name>A0ABV5KNR1_9BACL</name>
<proteinExistence type="predicted"/>
<dbReference type="InterPro" id="IPR000835">
    <property type="entry name" value="HTH_MarR-typ"/>
</dbReference>
<evidence type="ECO:0000313" key="3">
    <source>
        <dbReference type="EMBL" id="MFB9326860.1"/>
    </source>
</evidence>
<dbReference type="Gene3D" id="1.10.10.10">
    <property type="entry name" value="Winged helix-like DNA-binding domain superfamily/Winged helix DNA-binding domain"/>
    <property type="match status" value="1"/>
</dbReference>
<comment type="caution">
    <text evidence="3">The sequence shown here is derived from an EMBL/GenBank/DDBJ whole genome shotgun (WGS) entry which is preliminary data.</text>
</comment>
<evidence type="ECO:0000313" key="4">
    <source>
        <dbReference type="Proteomes" id="UP001589747"/>
    </source>
</evidence>
<dbReference type="PANTHER" id="PTHR33164">
    <property type="entry name" value="TRANSCRIPTIONAL REGULATOR, MARR FAMILY"/>
    <property type="match status" value="1"/>
</dbReference>
<dbReference type="PRINTS" id="PR00598">
    <property type="entry name" value="HTHMARR"/>
</dbReference>
<dbReference type="PANTHER" id="PTHR33164:SF43">
    <property type="entry name" value="HTH-TYPE TRANSCRIPTIONAL REPRESSOR YETL"/>
    <property type="match status" value="1"/>
</dbReference>
<evidence type="ECO:0000256" key="1">
    <source>
        <dbReference type="ARBA" id="ARBA00023125"/>
    </source>
</evidence>
<dbReference type="InterPro" id="IPR036390">
    <property type="entry name" value="WH_DNA-bd_sf"/>
</dbReference>
<evidence type="ECO:0000259" key="2">
    <source>
        <dbReference type="PROSITE" id="PS50995"/>
    </source>
</evidence>
<dbReference type="Pfam" id="PF12802">
    <property type="entry name" value="MarR_2"/>
    <property type="match status" value="1"/>
</dbReference>
<dbReference type="InterPro" id="IPR039422">
    <property type="entry name" value="MarR/SlyA-like"/>
</dbReference>
<gene>
    <name evidence="3" type="ORF">ACFFSY_13115</name>
</gene>
<dbReference type="InterPro" id="IPR036388">
    <property type="entry name" value="WH-like_DNA-bd_sf"/>
</dbReference>
<reference evidence="3 4" key="1">
    <citation type="submission" date="2024-09" db="EMBL/GenBank/DDBJ databases">
        <authorList>
            <person name="Sun Q."/>
            <person name="Mori K."/>
        </authorList>
    </citation>
    <scope>NUCLEOTIDE SEQUENCE [LARGE SCALE GENOMIC DNA]</scope>
    <source>
        <strain evidence="3 4">TISTR 2452</strain>
    </source>
</reference>
<dbReference type="SUPFAM" id="SSF46785">
    <property type="entry name" value="Winged helix' DNA-binding domain"/>
    <property type="match status" value="1"/>
</dbReference>
<dbReference type="PROSITE" id="PS50995">
    <property type="entry name" value="HTH_MARR_2"/>
    <property type="match status" value="1"/>
</dbReference>
<dbReference type="EMBL" id="JBHMDO010000022">
    <property type="protein sequence ID" value="MFB9326860.1"/>
    <property type="molecule type" value="Genomic_DNA"/>
</dbReference>
<accession>A0ABV5KNR1</accession>
<sequence length="172" mass="19257">MMPMNAENDANALALTRAFRQLRHINWRGQHAIEGYTPGETMLLFCVRRCQQDNPRGLKPSEISQHMRITTPSVTQMVNLLVARGALARTADPTDRRAVRITLTGEGERVTELAHQAMHHRLEGLMQHLGHDRTRQLVDLLEDVFQYYSAQAAAETDAPFCAGGATDPKPSE</sequence>
<keyword evidence="4" id="KW-1185">Reference proteome</keyword>
<keyword evidence="1" id="KW-0238">DNA-binding</keyword>
<organism evidence="3 4">
    <name type="scientific">Paenibacillus aurantiacus</name>
    <dbReference type="NCBI Taxonomy" id="1936118"/>
    <lineage>
        <taxon>Bacteria</taxon>
        <taxon>Bacillati</taxon>
        <taxon>Bacillota</taxon>
        <taxon>Bacilli</taxon>
        <taxon>Bacillales</taxon>
        <taxon>Paenibacillaceae</taxon>
        <taxon>Paenibacillus</taxon>
    </lineage>
</organism>
<protein>
    <submittedName>
        <fullName evidence="3">MarR family winged helix-turn-helix transcriptional regulator</fullName>
    </submittedName>
</protein>
<dbReference type="Proteomes" id="UP001589747">
    <property type="component" value="Unassembled WGS sequence"/>
</dbReference>
<feature type="domain" description="HTH marR-type" evidence="2">
    <location>
        <begin position="8"/>
        <end position="146"/>
    </location>
</feature>
<dbReference type="SMART" id="SM00347">
    <property type="entry name" value="HTH_MARR"/>
    <property type="match status" value="1"/>
</dbReference>
<dbReference type="RefSeq" id="WP_377494543.1">
    <property type="nucleotide sequence ID" value="NZ_JBHMDO010000022.1"/>
</dbReference>